<dbReference type="InterPro" id="IPR015943">
    <property type="entry name" value="WD40/YVTN_repeat-like_dom_sf"/>
</dbReference>
<evidence type="ECO:0000313" key="3">
    <source>
        <dbReference type="EMBL" id="TLM76100.1"/>
    </source>
</evidence>
<dbReference type="RefSeq" id="WP_138236404.1">
    <property type="nucleotide sequence ID" value="NZ_CP185860.1"/>
</dbReference>
<comment type="caution">
    <text evidence="3">The sequence shown here is derived from an EMBL/GenBank/DDBJ whole genome shotgun (WGS) entry which is preliminary data.</text>
</comment>
<dbReference type="EMBL" id="VANI01000015">
    <property type="protein sequence ID" value="TLM76100.1"/>
    <property type="molecule type" value="Genomic_DNA"/>
</dbReference>
<dbReference type="PANTHER" id="PTHR34512">
    <property type="entry name" value="CELL SURFACE PROTEIN"/>
    <property type="match status" value="1"/>
</dbReference>
<name>A0ABY2UIU1_9GAMM</name>
<organism evidence="3 4">
    <name type="scientific">Microbulbifer harenosus</name>
    <dbReference type="NCBI Taxonomy" id="2576840"/>
    <lineage>
        <taxon>Bacteria</taxon>
        <taxon>Pseudomonadati</taxon>
        <taxon>Pseudomonadota</taxon>
        <taxon>Gammaproteobacteria</taxon>
        <taxon>Cellvibrionales</taxon>
        <taxon>Microbulbiferaceae</taxon>
        <taxon>Microbulbifer</taxon>
    </lineage>
</organism>
<accession>A0ABY2UIU1</accession>
<dbReference type="Gene3D" id="2.130.10.10">
    <property type="entry name" value="YVTN repeat-like/Quinoprotein amine dehydrogenase"/>
    <property type="match status" value="2"/>
</dbReference>
<reference evidence="3 4" key="1">
    <citation type="submission" date="2019-05" db="EMBL/GenBank/DDBJ databases">
        <title>Microbulbifer harenosus sp. nov., an alginate-degrading bacterium isolated from coastal sand.</title>
        <authorList>
            <person name="Huang H."/>
            <person name="Mo K."/>
            <person name="Bao S."/>
        </authorList>
    </citation>
    <scope>NUCLEOTIDE SEQUENCE [LARGE SCALE GENOMIC DNA]</scope>
    <source>
        <strain evidence="3 4">HB161719</strain>
    </source>
</reference>
<dbReference type="SUPFAM" id="SSF50998">
    <property type="entry name" value="Quinoprotein alcohol dehydrogenase-like"/>
    <property type="match status" value="2"/>
</dbReference>
<protein>
    <recommendedName>
        <fullName evidence="2">Pyrrolo-quinoline quinone repeat domain-containing protein</fullName>
    </recommendedName>
</protein>
<feature type="domain" description="Pyrrolo-quinoline quinone repeat" evidence="2">
    <location>
        <begin position="130"/>
        <end position="210"/>
    </location>
</feature>
<keyword evidence="4" id="KW-1185">Reference proteome</keyword>
<evidence type="ECO:0000313" key="4">
    <source>
        <dbReference type="Proteomes" id="UP000306791"/>
    </source>
</evidence>
<feature type="domain" description="Pyrrolo-quinoline quinone repeat" evidence="2">
    <location>
        <begin position="23"/>
        <end position="111"/>
    </location>
</feature>
<feature type="signal peptide" evidence="1">
    <location>
        <begin position="1"/>
        <end position="19"/>
    </location>
</feature>
<dbReference type="InterPro" id="IPR018391">
    <property type="entry name" value="PQQ_b-propeller_rpt"/>
</dbReference>
<feature type="domain" description="Pyrrolo-quinoline quinone repeat" evidence="2">
    <location>
        <begin position="229"/>
        <end position="345"/>
    </location>
</feature>
<gene>
    <name evidence="3" type="ORF">FDY93_14135</name>
</gene>
<dbReference type="SMART" id="SM00564">
    <property type="entry name" value="PQQ"/>
    <property type="match status" value="6"/>
</dbReference>
<feature type="chain" id="PRO_5046171221" description="Pyrrolo-quinoline quinone repeat domain-containing protein" evidence="1">
    <location>
        <begin position="20"/>
        <end position="411"/>
    </location>
</feature>
<dbReference type="Proteomes" id="UP000306791">
    <property type="component" value="Unassembled WGS sequence"/>
</dbReference>
<dbReference type="PANTHER" id="PTHR34512:SF30">
    <property type="entry name" value="OUTER MEMBRANE PROTEIN ASSEMBLY FACTOR BAMB"/>
    <property type="match status" value="1"/>
</dbReference>
<keyword evidence="1" id="KW-0732">Signal</keyword>
<sequence length="411" mass="44196">MLKNILMALALAASGLLQAETDSALAWQFEAPDMVIGKPVLDGDTIYTSAGKHLFALDKSGHKRWQYDAGAAIAAAVALAGERILLHADNGVHALDRHGRRLWFFAAQDAEATTDGTSWGWGEGRFSRTWAWYRSAPLVVGERIFVGIGGGVQALSLSDGKPLWRQETGVVHTDPVHHEGIVIVGSWDNHLYGLDAQSGDIAWQFVGRLPQGAMAGWDGWPGFNLTPQLHGGRVYVGSRGAYFYSIDARTGVEQWSSKYANSWIGSPATISGGTVYFGLSDGLGVMGQDLNNGHLKFFAPTNHLVFAQPAIAGRELVVGTLAGELFAVDLETGARRALFQSTRSRANQAIYVRPEGGIRMDEEAEKDGSHAGSVAYMRRMLSGLDAILNLTTDGSYVYAGTAGGKLYAVRL</sequence>
<proteinExistence type="predicted"/>
<evidence type="ECO:0000256" key="1">
    <source>
        <dbReference type="SAM" id="SignalP"/>
    </source>
</evidence>
<evidence type="ECO:0000259" key="2">
    <source>
        <dbReference type="Pfam" id="PF13360"/>
    </source>
</evidence>
<dbReference type="InterPro" id="IPR011047">
    <property type="entry name" value="Quinoprotein_ADH-like_sf"/>
</dbReference>
<dbReference type="Pfam" id="PF13360">
    <property type="entry name" value="PQQ_2"/>
    <property type="match status" value="3"/>
</dbReference>
<dbReference type="InterPro" id="IPR002372">
    <property type="entry name" value="PQQ_rpt_dom"/>
</dbReference>